<evidence type="ECO:0000313" key="2">
    <source>
        <dbReference type="Proteomes" id="UP001596037"/>
    </source>
</evidence>
<protein>
    <submittedName>
        <fullName evidence="1">Uncharacterized protein</fullName>
    </submittedName>
</protein>
<comment type="caution">
    <text evidence="1">The sequence shown here is derived from an EMBL/GenBank/DDBJ whole genome shotgun (WGS) entry which is preliminary data.</text>
</comment>
<dbReference type="Proteomes" id="UP001596037">
    <property type="component" value="Unassembled WGS sequence"/>
</dbReference>
<reference evidence="2" key="1">
    <citation type="journal article" date="2019" name="Int. J. Syst. Evol. Microbiol.">
        <title>The Global Catalogue of Microorganisms (GCM) 10K type strain sequencing project: providing services to taxonomists for standard genome sequencing and annotation.</title>
        <authorList>
            <consortium name="The Broad Institute Genomics Platform"/>
            <consortium name="The Broad Institute Genome Sequencing Center for Infectious Disease"/>
            <person name="Wu L."/>
            <person name="Ma J."/>
        </authorList>
    </citation>
    <scope>NUCLEOTIDE SEQUENCE [LARGE SCALE GENOMIC DNA]</scope>
    <source>
        <strain evidence="2">CCUG 57401</strain>
    </source>
</reference>
<evidence type="ECO:0000313" key="1">
    <source>
        <dbReference type="EMBL" id="MFC5498593.1"/>
    </source>
</evidence>
<dbReference type="RefSeq" id="WP_376850683.1">
    <property type="nucleotide sequence ID" value="NZ_JBHSMF010000009.1"/>
</dbReference>
<keyword evidence="2" id="KW-1185">Reference proteome</keyword>
<gene>
    <name evidence="1" type="ORF">ACFPOE_13685</name>
</gene>
<dbReference type="EMBL" id="JBHSMF010000009">
    <property type="protein sequence ID" value="MFC5498593.1"/>
    <property type="molecule type" value="Genomic_DNA"/>
</dbReference>
<name>A0ABW0NHG1_9BURK</name>
<accession>A0ABW0NHG1</accession>
<sequence>MSIPGAFDVKVECETADVAVVGYGWRMAERFTQTDEHLAVRGLRRIDWLGDADAG</sequence>
<proteinExistence type="predicted"/>
<organism evidence="1 2">
    <name type="scientific">Caenimonas terrae</name>
    <dbReference type="NCBI Taxonomy" id="696074"/>
    <lineage>
        <taxon>Bacteria</taxon>
        <taxon>Pseudomonadati</taxon>
        <taxon>Pseudomonadota</taxon>
        <taxon>Betaproteobacteria</taxon>
        <taxon>Burkholderiales</taxon>
        <taxon>Comamonadaceae</taxon>
        <taxon>Caenimonas</taxon>
    </lineage>
</organism>